<dbReference type="EMBL" id="OZ021743">
    <property type="protein sequence ID" value="CAK9329178.1"/>
    <property type="molecule type" value="Genomic_DNA"/>
</dbReference>
<sequence length="192" mass="21444">MTSSSSNSIDQDNQIPVTTISETPSISATVQAIASSTLPPRILPKCFYTTFDFSKYSTISYYRNPNPQIPTSQPYPFFPNQPNFPYPPMFNGVQHASMQYQSLASMPFPSSIPMPNQFPFINSPQPLPSPFLNISQSLTIKLSDTNYHLSKNQLLNLIMGHGLEGFINDSFPSPPWFLDNQNTQENPSLGQT</sequence>
<gene>
    <name evidence="1" type="ORF">CITCOLO1_LOCUS21615</name>
</gene>
<name>A0ABP0Z8R5_9ROSI</name>
<proteinExistence type="predicted"/>
<accession>A0ABP0Z8R5</accession>
<organism evidence="1 2">
    <name type="scientific">Citrullus colocynthis</name>
    <name type="common">colocynth</name>
    <dbReference type="NCBI Taxonomy" id="252529"/>
    <lineage>
        <taxon>Eukaryota</taxon>
        <taxon>Viridiplantae</taxon>
        <taxon>Streptophyta</taxon>
        <taxon>Embryophyta</taxon>
        <taxon>Tracheophyta</taxon>
        <taxon>Spermatophyta</taxon>
        <taxon>Magnoliopsida</taxon>
        <taxon>eudicotyledons</taxon>
        <taxon>Gunneridae</taxon>
        <taxon>Pentapetalae</taxon>
        <taxon>rosids</taxon>
        <taxon>fabids</taxon>
        <taxon>Cucurbitales</taxon>
        <taxon>Cucurbitaceae</taxon>
        <taxon>Benincaseae</taxon>
        <taxon>Citrullus</taxon>
    </lineage>
</organism>
<protein>
    <submittedName>
        <fullName evidence="1">Uncharacterized protein</fullName>
    </submittedName>
</protein>
<evidence type="ECO:0000313" key="1">
    <source>
        <dbReference type="EMBL" id="CAK9329178.1"/>
    </source>
</evidence>
<keyword evidence="2" id="KW-1185">Reference proteome</keyword>
<reference evidence="1 2" key="1">
    <citation type="submission" date="2024-03" db="EMBL/GenBank/DDBJ databases">
        <authorList>
            <person name="Gkanogiannis A."/>
            <person name="Becerra Lopez-Lavalle L."/>
        </authorList>
    </citation>
    <scope>NUCLEOTIDE SEQUENCE [LARGE SCALE GENOMIC DNA]</scope>
</reference>
<dbReference type="Proteomes" id="UP001642487">
    <property type="component" value="Chromosome 9"/>
</dbReference>
<evidence type="ECO:0000313" key="2">
    <source>
        <dbReference type="Proteomes" id="UP001642487"/>
    </source>
</evidence>